<dbReference type="SUPFAM" id="SSF54928">
    <property type="entry name" value="RNA-binding domain, RBD"/>
    <property type="match status" value="1"/>
</dbReference>
<evidence type="ECO:0000313" key="4">
    <source>
        <dbReference type="EMBL" id="KAI1508398.1"/>
    </source>
</evidence>
<dbReference type="PROSITE" id="PS50102">
    <property type="entry name" value="RRM"/>
    <property type="match status" value="1"/>
</dbReference>
<dbReference type="Proteomes" id="UP000249757">
    <property type="component" value="Unassembled WGS sequence"/>
</dbReference>
<dbReference type="Gene3D" id="3.30.70.330">
    <property type="match status" value="1"/>
</dbReference>
<dbReference type="AlphaFoldDB" id="A0A2W1FZH8"/>
<comment type="caution">
    <text evidence="4">The sequence shown here is derived from an EMBL/GenBank/DDBJ whole genome shotgun (WGS) entry which is preliminary data.</text>
</comment>
<accession>A0A2W1FZH8</accession>
<gene>
    <name evidence="4" type="ORF">Ptr86124_012620</name>
</gene>
<dbReference type="GO" id="GO:0005737">
    <property type="term" value="C:cytoplasm"/>
    <property type="evidence" value="ECO:0007669"/>
    <property type="project" value="TreeGrafter"/>
</dbReference>
<protein>
    <submittedName>
        <fullName evidence="4">RNA recognition motif</fullName>
    </submittedName>
</protein>
<dbReference type="Pfam" id="PF00076">
    <property type="entry name" value="RRM_1"/>
    <property type="match status" value="1"/>
</dbReference>
<feature type="compositionally biased region" description="Low complexity" evidence="3">
    <location>
        <begin position="30"/>
        <end position="52"/>
    </location>
</feature>
<evidence type="ECO:0000313" key="5">
    <source>
        <dbReference type="Proteomes" id="UP000249757"/>
    </source>
</evidence>
<evidence type="ECO:0000256" key="2">
    <source>
        <dbReference type="PROSITE-ProRule" id="PRU00176"/>
    </source>
</evidence>
<dbReference type="InterPro" id="IPR012677">
    <property type="entry name" value="Nucleotide-bd_a/b_plait_sf"/>
</dbReference>
<dbReference type="SMART" id="SM00360">
    <property type="entry name" value="RRM"/>
    <property type="match status" value="1"/>
</dbReference>
<keyword evidence="5" id="KW-1185">Reference proteome</keyword>
<dbReference type="PANTHER" id="PTHR15481:SF0">
    <property type="entry name" value="LD23870P-RELATED"/>
    <property type="match status" value="1"/>
</dbReference>
<feature type="region of interest" description="Disordered" evidence="3">
    <location>
        <begin position="1"/>
        <end position="102"/>
    </location>
</feature>
<sequence>MPSPSPSPRRSASRTRSPSRDRSHTRSPSRPRSAQSGSPRRSLTPRSPTRSRSISRSRSPRSPSSRRNGRPSYTPDSRSRSRGRSYTRSPTPRDGSPAPRSAKVVVEALTRNVKEDHVREIFGKYGVIKDLRMPMNPTFNINRGVAYILYEEVDEAERAIAKMHDAQLDGARIQVSIVLPRRRFSQSPPPARRGPPPRERFQDDFDGGYGRGRPLRGGGPPGAYRPPPMDGPGRAVVEDEEAMAVGRARIQDLEVDRRAEAYHALTVDHQQERHQDTEAEEGDGEGGIAGVIVHHGEVVVAAAGVVEEEQGGVQATVLMAASVIAAGAGTADEKIVSARGIPHGKFGADVRIIFVRL</sequence>
<feature type="region of interest" description="Disordered" evidence="3">
    <location>
        <begin position="180"/>
        <end position="234"/>
    </location>
</feature>
<dbReference type="PANTHER" id="PTHR15481">
    <property type="entry name" value="RIBONUCLEIC ACID BINDING PROTEIN S1"/>
    <property type="match status" value="1"/>
</dbReference>
<dbReference type="EMBL" id="NRDI02000026">
    <property type="protein sequence ID" value="KAI1508398.1"/>
    <property type="molecule type" value="Genomic_DNA"/>
</dbReference>
<organism evidence="4 5">
    <name type="scientific">Pyrenophora tritici-repentis</name>
    <dbReference type="NCBI Taxonomy" id="45151"/>
    <lineage>
        <taxon>Eukaryota</taxon>
        <taxon>Fungi</taxon>
        <taxon>Dikarya</taxon>
        <taxon>Ascomycota</taxon>
        <taxon>Pezizomycotina</taxon>
        <taxon>Dothideomycetes</taxon>
        <taxon>Pleosporomycetidae</taxon>
        <taxon>Pleosporales</taxon>
        <taxon>Pleosporineae</taxon>
        <taxon>Pleosporaceae</taxon>
        <taxon>Pyrenophora</taxon>
    </lineage>
</organism>
<dbReference type="OrthoDB" id="252020at2759"/>
<evidence type="ECO:0000256" key="1">
    <source>
        <dbReference type="ARBA" id="ARBA00022884"/>
    </source>
</evidence>
<dbReference type="GO" id="GO:0061574">
    <property type="term" value="C:ASAP complex"/>
    <property type="evidence" value="ECO:0007669"/>
    <property type="project" value="TreeGrafter"/>
</dbReference>
<dbReference type="GO" id="GO:0003723">
    <property type="term" value="F:RNA binding"/>
    <property type="evidence" value="ECO:0007669"/>
    <property type="project" value="UniProtKB-UniRule"/>
</dbReference>
<keyword evidence="1 2" id="KW-0694">RNA-binding</keyword>
<dbReference type="InterPro" id="IPR035979">
    <property type="entry name" value="RBD_domain_sf"/>
</dbReference>
<dbReference type="InterPro" id="IPR000504">
    <property type="entry name" value="RRM_dom"/>
</dbReference>
<reference evidence="5" key="1">
    <citation type="journal article" date="2022" name="Microb. Genom.">
        <title>A global pangenome for the wheat fungal pathogen Pyrenophora tritici-repentis and prediction of effector protein structural homology.</title>
        <authorList>
            <person name="Moolhuijzen P.M."/>
            <person name="See P.T."/>
            <person name="Shi G."/>
            <person name="Powell H.R."/>
            <person name="Cockram J."/>
            <person name="Jorgensen L.N."/>
            <person name="Benslimane H."/>
            <person name="Strelkov S.E."/>
            <person name="Turner J."/>
            <person name="Liu Z."/>
            <person name="Moffat C.S."/>
        </authorList>
    </citation>
    <scope>NUCLEOTIDE SEQUENCE [LARGE SCALE GENOMIC DNA]</scope>
</reference>
<dbReference type="GO" id="GO:0000398">
    <property type="term" value="P:mRNA splicing, via spliceosome"/>
    <property type="evidence" value="ECO:0007669"/>
    <property type="project" value="TreeGrafter"/>
</dbReference>
<dbReference type="GO" id="GO:0005654">
    <property type="term" value="C:nucleoplasm"/>
    <property type="evidence" value="ECO:0007669"/>
    <property type="project" value="TreeGrafter"/>
</dbReference>
<feature type="compositionally biased region" description="Low complexity" evidence="3">
    <location>
        <begin position="60"/>
        <end position="76"/>
    </location>
</feature>
<feature type="compositionally biased region" description="Gly residues" evidence="3">
    <location>
        <begin position="207"/>
        <end position="221"/>
    </location>
</feature>
<name>A0A2W1FZH8_9PLEO</name>
<proteinExistence type="predicted"/>
<evidence type="ECO:0000256" key="3">
    <source>
        <dbReference type="SAM" id="MobiDB-lite"/>
    </source>
</evidence>